<dbReference type="InterPro" id="IPR022385">
    <property type="entry name" value="Rhs_assc_core"/>
</dbReference>
<organism evidence="3 4">
    <name type="scientific">Daphnia galeata</name>
    <dbReference type="NCBI Taxonomy" id="27404"/>
    <lineage>
        <taxon>Eukaryota</taxon>
        <taxon>Metazoa</taxon>
        <taxon>Ecdysozoa</taxon>
        <taxon>Arthropoda</taxon>
        <taxon>Crustacea</taxon>
        <taxon>Branchiopoda</taxon>
        <taxon>Diplostraca</taxon>
        <taxon>Cladocera</taxon>
        <taxon>Anomopoda</taxon>
        <taxon>Daphniidae</taxon>
        <taxon>Daphnia</taxon>
    </lineage>
</organism>
<gene>
    <name evidence="3" type="ORF">DGAL_LOCUS3641</name>
</gene>
<dbReference type="Pfam" id="PF20041">
    <property type="entry name" value="DUF6443"/>
    <property type="match status" value="1"/>
</dbReference>
<evidence type="ECO:0008006" key="5">
    <source>
        <dbReference type="Google" id="ProtNLM"/>
    </source>
</evidence>
<dbReference type="InterPro" id="IPR028901">
    <property type="entry name" value="Tox-SGS_dom"/>
</dbReference>
<dbReference type="NCBIfam" id="TIGR03696">
    <property type="entry name" value="Rhs_assc_core"/>
    <property type="match status" value="1"/>
</dbReference>
<evidence type="ECO:0000259" key="1">
    <source>
        <dbReference type="Pfam" id="PF15651"/>
    </source>
</evidence>
<protein>
    <recommendedName>
        <fullName evidence="5">Tox-SGS domain-containing protein</fullName>
    </recommendedName>
</protein>
<dbReference type="InterPro" id="IPR050708">
    <property type="entry name" value="T6SS_VgrG/RHS"/>
</dbReference>
<dbReference type="PANTHER" id="PTHR32305:SF15">
    <property type="entry name" value="PROTEIN RHSA-RELATED"/>
    <property type="match status" value="1"/>
</dbReference>
<dbReference type="Pfam" id="PF15651">
    <property type="entry name" value="Tox-SGS"/>
    <property type="match status" value="1"/>
</dbReference>
<sequence length="3158" mass="360910">MDYNHDYVVMVFKQRQVPDQIQVKILGVDWLETLAELSPIAATTEGKIISYNVQSYSDFIYVLLKTDKKLQKMCLYHRNIQQGKRKWNRDPTCHWFNDDALIRSSEAGVAIAENSGVVQLFQLTDHQSKWIQHRLSAETVVHFEMLGHLIVGYDDHHIFVCHPDGTNQWQMRSLEILPGLFSDGAAIVKKFQFHPENEKILLDNLKRNLVQLSGNSIAISSLHLDDDQHQLSLKIRLFLLNSNYTNYKRREFKIQVKNLLELRSEINSNGTRCQLGYRVTEDGSYQVKLFNLSGNDVDIILSNIKRNQINEFQKLENEFETYDDKIQEEFEWKQFKEKRVKEISELEMEWTENGIDSNSQLNATLEILSDLEKLLAGRPLLDWSAYQTKIIPEGFLVGTDTLISIKDDDWEQEIIQKPNNNKISIPLGESFVLIDESDGNMMLYAKDSNIPLHRLLEINPPIVNRYPAYLAYQNGINTKVILFKNDGKTLGNVLTFANEQLVSEISSYERLTTLAPSKTAEKLELLTRSLRSINPVGGKRSAVHEIQTSNNDVTRSTGYQWDNNTKDNVTITIIPGNDRKMAGWLKETWTPETVPGGWIRKTLEMFDADGQLVHGPPEKSKESDDPSMESILWDSNKRRIISDFSPYKINDQMVSYYGFESYETNNSSWRFVDSTVMDEGFSLTGSNFLRLNTKGSLLEGTFTPVDQQTIYVASGWIRPSEGSLETTMEEDLEITAHLKVIVNVKETEEEIVGLLGRIMRKAGNWFYVEVLIDFDIIKRLFESRFGDTQHDPQFNINIKMEAQQNSKTVGVDVDHVRFSPLAHDFKATVYNHEHPVSVISSSGSISQTVYYRGREMAVITDGQLEQVMTSSYTGRLIPEGSTASPPCRIVFYPDNGGLFETFDAYSFSKRWNDPAGAWMIAPGRLWHNHQQSNRIISVDPSVLFGEESSAFVRCYYSLISSTASMTWKWNNGHVKLTRKSIESFSSLNVTFKDQSIKNVTNLPNNAELIIMTEGQRFFIWIDSVLLLDLVISTANWSSFAFEAQGNSYVEDCVFMGNPRTEIEYMDDWGEKMQTIQLESDKSVLVKQILYDLLGRPAIETKLTRVTVDNKQKSLLTYHSNFISGSIDPANPHSVWKSHRLQGEVDRLNPLDGGVPYFRTEYEANPLNEKQIHGQPGPDFTVNGSYAMKFRTNIKKDKINVISNHFPTRQGFRYKMEEKPNGTKKVAVFDRHNNNRVALYVYVPGYDHLLSTYEYDSQNRLVKILPPLYHERVHTFGKSNLNTTEEMDLQKSLGTFMSYDETGRLIRKTTPDTGCVEYYYNRQDQIRLQVHSKTEESDDIDSVVYYEYDDKGIVSRTGFLEQMPISRQQFEKSLNEGSLSNAKDYQLIERTEMDERHYDPSLSGGERNATFVIHNDDYIVIEDMRWDSQDRLLESRRVGSADSEVRKTFYPHSNRLKSIQYPGMKLEHYYNKLGQLIGLKLNGTSEDLVGFSYGGSGQLDVEYHHGFNRTFKYNSPGYLEQISDPYLTEWISYTVGGYGQSGSGDGIVMRTTFKANWPPNSDWRWFQVTDNNKSIPESCLKALKRIGLMTQTGRPIKDYYPTAMDEKNQNWMPLVCGGRNGQRISKLLAQKRMPGTYGHRYAYGNHQELVKAKYFTEETEKLAVPFQPDTLADQTVVNKPKSRDIWKQLNSAGFILSDQRKADWLTAIANRGIQSLVRRNELNSLLQASSTSKNDVTLYQDQIEMMILNYIGHRRDNLPKLDEFQKIFLQWKGVDDGSAEQFRRTAEKIHKDLSRKMKKNTNWLDAKLLAIFRPYSKNLADFIRIINQHFTYGLGEHPFDVASYDIDANGNHQKFTVGFNIYKFTYDANQIRSVKIEELGKLDNDDPDDKEMDHDSHGNVIKALHKGIERIEYNGASMRTSSIHLTDGSKIQFAYDAQGERILKRVFTKDGQLVKEIQYVRDEDGRVLFDRRSTFSPEDFPLVIVATVYIYGPRGLVGFIRNGAFHSVWTDHSGSIRLVLKDGQVVAAYDYLPYGQLMRSYGNDPASQIFYRYTGQEWDQETGLYNYHARLYDPEIGRFYQPDPREQYFSPYKYVGNSPVSLIDPDGEFGFLITTILSVLIGAYLGGATANNKWNPVQWDYKSENTWLGMTGGVITGAFIPPFAVASAAQFGISWTVGAALSGAYVSTAASNKDFNPANWNWTTPSTYNGIFEGISTGVGILGGLGMATKFAQKFGTIGKTLIATTTVSTAIGFAYGKGVAANGKQWDPSKWDWTSPVTYNALLEGFDTGIGLPTDVANIGRGIYKLVKKNPKQWVKLLSVMDNVKMKKFKPVLASVAKGPVGKTATGILIGYLMASKENEDFDPKRWDSTSFNTYETFLNGLFLGLGARKMLKTPLRKLGNVGDKLKKSFKSKVSTPAMRQVFDNTWKRMFRNAGIIRQQNHLTAQETSSLSRLHTDEHGLQYSANKDHKSANNEMQDLQVEANQLTAIENANHRKRKRRDQIFITDDDVNLFSCLPVKRRRKRDPRLIQSCSVANPDTQMQKKMKEDPVSVLKQVAISTKSIVDWPDTKKHRIGLIDGGIVYPFQLIPASKDSSYHLKVGLSHNDVSTIHGYWINTGGEITIDPFGETRFIFTSELQGCSIYIKYNHDAVGEPTMSVYHHRRSFPDAIYWEDGGYTYDGKAIRELNGVTQLFDSQGIILKPDKNAIIPMNKIYYEKDGIKIEIEMDKIIKDNVKNKEIEDDLNSKYDQVIRYEDYLDFPGNYYEKMAKSNQPVTFTTPVIYRDDSGQWHFLSQKISYEKGLVDKENFQIHSKLNLLENFNNELKTQQILDRHQIGPRTSDNKFTSDVFTKTLKSIPRSRDDSLSKESSRKVVPAIKRTNRISVSDLDIETSSTIRKRPARSIKWIDRILISLSPDDTTQKSLELSPNRSDYRDVSIQNCHSISPDVIVCYGSHGKTTVFTSKVNRDTYNHCRPIEWHGQPSVTCQGEQTTFIHTPYNRNSTAAHLFNAVDGWLILAQATPGIYRELIKFVGYVKNVWNGSTNQINVAISDKDKESWRNQLTQLEQLVAKQQFNWALPLIDELRQQISSFNGKTQTETMDDVRAVKTMTERLSALMEDVQEQDQIFHDCLEEFPDDGDDPELTSAESLSIRLHHLNFF</sequence>
<evidence type="ECO:0000313" key="4">
    <source>
        <dbReference type="Proteomes" id="UP000789390"/>
    </source>
</evidence>
<keyword evidence="4" id="KW-1185">Reference proteome</keyword>
<feature type="domain" description="Tox-SGS" evidence="1">
    <location>
        <begin position="2940"/>
        <end position="3029"/>
    </location>
</feature>
<evidence type="ECO:0000259" key="2">
    <source>
        <dbReference type="Pfam" id="PF20041"/>
    </source>
</evidence>
<dbReference type="OrthoDB" id="5426877at2759"/>
<dbReference type="EMBL" id="CAKKLH010000057">
    <property type="protein sequence ID" value="CAH0101311.1"/>
    <property type="molecule type" value="Genomic_DNA"/>
</dbReference>
<name>A0A8J2RK80_9CRUS</name>
<dbReference type="InterPro" id="IPR045619">
    <property type="entry name" value="DUF6443"/>
</dbReference>
<accession>A0A8J2RK80</accession>
<dbReference type="Proteomes" id="UP000789390">
    <property type="component" value="Unassembled WGS sequence"/>
</dbReference>
<reference evidence="3" key="1">
    <citation type="submission" date="2021-11" db="EMBL/GenBank/DDBJ databases">
        <authorList>
            <person name="Schell T."/>
        </authorList>
    </citation>
    <scope>NUCLEOTIDE SEQUENCE</scope>
    <source>
        <strain evidence="3">M5</strain>
    </source>
</reference>
<dbReference type="PANTHER" id="PTHR32305">
    <property type="match status" value="1"/>
</dbReference>
<proteinExistence type="predicted"/>
<comment type="caution">
    <text evidence="3">The sequence shown here is derived from an EMBL/GenBank/DDBJ whole genome shotgun (WGS) entry which is preliminary data.</text>
</comment>
<dbReference type="Gene3D" id="2.180.10.10">
    <property type="entry name" value="RHS repeat-associated core"/>
    <property type="match status" value="2"/>
</dbReference>
<evidence type="ECO:0000313" key="3">
    <source>
        <dbReference type="EMBL" id="CAH0101311.1"/>
    </source>
</evidence>
<feature type="domain" description="DUF6443" evidence="2">
    <location>
        <begin position="1059"/>
        <end position="1186"/>
    </location>
</feature>